<dbReference type="AlphaFoldDB" id="A0AA36BNJ8"/>
<dbReference type="Proteomes" id="UP001162480">
    <property type="component" value="Chromosome 20"/>
</dbReference>
<evidence type="ECO:0000313" key="2">
    <source>
        <dbReference type="Proteomes" id="UP001162480"/>
    </source>
</evidence>
<name>A0AA36BNJ8_OCTVU</name>
<proteinExistence type="predicted"/>
<reference evidence="1" key="1">
    <citation type="submission" date="2023-08" db="EMBL/GenBank/DDBJ databases">
        <authorList>
            <person name="Alioto T."/>
            <person name="Alioto T."/>
            <person name="Gomez Garrido J."/>
        </authorList>
    </citation>
    <scope>NUCLEOTIDE SEQUENCE</scope>
</reference>
<keyword evidence="2" id="KW-1185">Reference proteome</keyword>
<organism evidence="1 2">
    <name type="scientific">Octopus vulgaris</name>
    <name type="common">Common octopus</name>
    <dbReference type="NCBI Taxonomy" id="6645"/>
    <lineage>
        <taxon>Eukaryota</taxon>
        <taxon>Metazoa</taxon>
        <taxon>Spiralia</taxon>
        <taxon>Lophotrochozoa</taxon>
        <taxon>Mollusca</taxon>
        <taxon>Cephalopoda</taxon>
        <taxon>Coleoidea</taxon>
        <taxon>Octopodiformes</taxon>
        <taxon>Octopoda</taxon>
        <taxon>Incirrata</taxon>
        <taxon>Octopodidae</taxon>
        <taxon>Octopus</taxon>
    </lineage>
</organism>
<gene>
    <name evidence="1" type="ORF">OCTVUL_1B031484</name>
</gene>
<accession>A0AA36BNJ8</accession>
<evidence type="ECO:0000313" key="1">
    <source>
        <dbReference type="EMBL" id="CAI9737643.1"/>
    </source>
</evidence>
<sequence length="102" mass="11952">MSETKLRFALSSLTLPTCGELTNVISTVWYSQKMRKEKNMKARRCEFDVHNVACYAAPRPCITKSTSLPEKWTPYCYNQKRTHHYTRQTDEKNIKETISNSE</sequence>
<dbReference type="EMBL" id="OX597833">
    <property type="protein sequence ID" value="CAI9737643.1"/>
    <property type="molecule type" value="Genomic_DNA"/>
</dbReference>
<protein>
    <submittedName>
        <fullName evidence="1">Uncharacterized protein</fullName>
    </submittedName>
</protein>